<organism evidence="5 6">
    <name type="scientific">Artemia franciscana</name>
    <name type="common">Brine shrimp</name>
    <name type="synonym">Artemia sanfranciscana</name>
    <dbReference type="NCBI Taxonomy" id="6661"/>
    <lineage>
        <taxon>Eukaryota</taxon>
        <taxon>Metazoa</taxon>
        <taxon>Ecdysozoa</taxon>
        <taxon>Arthropoda</taxon>
        <taxon>Crustacea</taxon>
        <taxon>Branchiopoda</taxon>
        <taxon>Anostraca</taxon>
        <taxon>Artemiidae</taxon>
        <taxon>Artemia</taxon>
    </lineage>
</organism>
<dbReference type="InterPro" id="IPR020422">
    <property type="entry name" value="TYR_PHOSPHATASE_DUAL_dom"/>
</dbReference>
<protein>
    <submittedName>
        <fullName evidence="5">Uncharacterized protein</fullName>
    </submittedName>
</protein>
<dbReference type="Pfam" id="PF00782">
    <property type="entry name" value="DSPc"/>
    <property type="match status" value="1"/>
</dbReference>
<dbReference type="EMBL" id="JAVRJZ010000020">
    <property type="protein sequence ID" value="KAK2705975.1"/>
    <property type="molecule type" value="Genomic_DNA"/>
</dbReference>
<dbReference type="InterPro" id="IPR000340">
    <property type="entry name" value="Dual-sp_phosphatase_cat-dom"/>
</dbReference>
<evidence type="ECO:0000313" key="6">
    <source>
        <dbReference type="Proteomes" id="UP001187531"/>
    </source>
</evidence>
<dbReference type="PROSITE" id="PS00383">
    <property type="entry name" value="TYR_PHOSPHATASE_1"/>
    <property type="match status" value="1"/>
</dbReference>
<dbReference type="InterPro" id="IPR002495">
    <property type="entry name" value="Glyco_trans_8"/>
</dbReference>
<comment type="caution">
    <text evidence="5">The sequence shown here is derived from an EMBL/GenBank/DDBJ whole genome shotgun (WGS) entry which is preliminary data.</text>
</comment>
<name>A0AA88L316_ARTSF</name>
<evidence type="ECO:0000313" key="5">
    <source>
        <dbReference type="EMBL" id="KAK2705975.1"/>
    </source>
</evidence>
<evidence type="ECO:0000259" key="4">
    <source>
        <dbReference type="PROSITE" id="PS50056"/>
    </source>
</evidence>
<keyword evidence="2" id="KW-0904">Protein phosphatase</keyword>
<sequence length="513" mass="60293">MSVLQGGIDESVRSKVIDIAMIANLTDLQQMRNKLFTNLVRSILKRTEDVLLRFHVFYDGDISLLKTNSRRLVTLAKIKKLMTVEFDFIDARVKIAELRSTISPLQKYYYDKHSSSRAIKLKHKFRQDILWLHLFFHKLLDTDQVIFMDMDLIFNEDIRELNFEFRHLNNGKIIAMAQEQTPWYQEVFGVKQHTIFNTSLYQGLNTGIILQNLKEMRVHKDYNDVLTEGMAKHLTDTAQMETALGSQDAYVFIQMKYPKIIITFNFLSSLFTQAQTQMKPNNKCRVHLPPKWCDFPTYCVGPIANFITFKCPLDERYHEFYDASSVFTPEIAMDRAKSFKIRNPDTGELEKAKIGLWIDLTHVEDEKRYRSSVITEVGVKFAKIKCQGFNMAPTPKQYQIFKKMCRDFLRQNPSGAIGVHCTHGCNRTGFLVVSYLVDVLGYQLEEAIREFSLKRPPGIYKQVYIDELYRMWRNNRSKMVKLPQNPSWNIKKINKSKKWQQIKRRQVPMRKQQ</sequence>
<dbReference type="GO" id="GO:0006370">
    <property type="term" value="P:7-methylguanosine mRNA capping"/>
    <property type="evidence" value="ECO:0007669"/>
    <property type="project" value="TreeGrafter"/>
</dbReference>
<dbReference type="Proteomes" id="UP001187531">
    <property type="component" value="Unassembled WGS sequence"/>
</dbReference>
<dbReference type="PANTHER" id="PTHR10367">
    <property type="entry name" value="MRNA-CAPPING ENZYME"/>
    <property type="match status" value="1"/>
</dbReference>
<dbReference type="SUPFAM" id="SSF53448">
    <property type="entry name" value="Nucleotide-diphospho-sugar transferases"/>
    <property type="match status" value="1"/>
</dbReference>
<dbReference type="InterPro" id="IPR016130">
    <property type="entry name" value="Tyr_Pase_AS"/>
</dbReference>
<dbReference type="Gene3D" id="3.90.190.10">
    <property type="entry name" value="Protein tyrosine phosphatase superfamily"/>
    <property type="match status" value="1"/>
</dbReference>
<dbReference type="GO" id="GO:0004484">
    <property type="term" value="F:mRNA guanylyltransferase activity"/>
    <property type="evidence" value="ECO:0007669"/>
    <property type="project" value="TreeGrafter"/>
</dbReference>
<keyword evidence="1" id="KW-0378">Hydrolase</keyword>
<dbReference type="SUPFAM" id="SSF52799">
    <property type="entry name" value="(Phosphotyrosine protein) phosphatases II"/>
    <property type="match status" value="1"/>
</dbReference>
<gene>
    <name evidence="5" type="ORF">QYM36_016108</name>
</gene>
<dbReference type="AlphaFoldDB" id="A0AA88L316"/>
<evidence type="ECO:0000259" key="3">
    <source>
        <dbReference type="PROSITE" id="PS50054"/>
    </source>
</evidence>
<dbReference type="InterPro" id="IPR029021">
    <property type="entry name" value="Prot-tyrosine_phosphatase-like"/>
</dbReference>
<dbReference type="InterPro" id="IPR051029">
    <property type="entry name" value="mRNA_Capping_Enz/RNA_Phosphat"/>
</dbReference>
<accession>A0AA88L316</accession>
<dbReference type="PANTHER" id="PTHR10367:SF17">
    <property type="entry name" value="MRNA-CAPPING ENZYME"/>
    <property type="match status" value="1"/>
</dbReference>
<dbReference type="GO" id="GO:0016757">
    <property type="term" value="F:glycosyltransferase activity"/>
    <property type="evidence" value="ECO:0007669"/>
    <property type="project" value="InterPro"/>
</dbReference>
<evidence type="ECO:0000256" key="1">
    <source>
        <dbReference type="ARBA" id="ARBA00022801"/>
    </source>
</evidence>
<dbReference type="InterPro" id="IPR000387">
    <property type="entry name" value="Tyr_Pase_dom"/>
</dbReference>
<keyword evidence="6" id="KW-1185">Reference proteome</keyword>
<dbReference type="Pfam" id="PF01501">
    <property type="entry name" value="Glyco_transf_8"/>
    <property type="match status" value="1"/>
</dbReference>
<feature type="domain" description="Tyrosine-protein phosphatase" evidence="3">
    <location>
        <begin position="322"/>
        <end position="478"/>
    </location>
</feature>
<dbReference type="PROSITE" id="PS50054">
    <property type="entry name" value="TYR_PHOSPHATASE_DUAL"/>
    <property type="match status" value="1"/>
</dbReference>
<dbReference type="GO" id="GO:0004721">
    <property type="term" value="F:phosphoprotein phosphatase activity"/>
    <property type="evidence" value="ECO:0007669"/>
    <property type="project" value="UniProtKB-KW"/>
</dbReference>
<reference evidence="5" key="1">
    <citation type="submission" date="2023-07" db="EMBL/GenBank/DDBJ databases">
        <title>Chromosome-level genome assembly of Artemia franciscana.</title>
        <authorList>
            <person name="Jo E."/>
        </authorList>
    </citation>
    <scope>NUCLEOTIDE SEQUENCE</scope>
    <source>
        <tissue evidence="5">Whole body</tissue>
    </source>
</reference>
<evidence type="ECO:0000256" key="2">
    <source>
        <dbReference type="ARBA" id="ARBA00022912"/>
    </source>
</evidence>
<proteinExistence type="predicted"/>
<dbReference type="Gene3D" id="3.90.550.10">
    <property type="entry name" value="Spore Coat Polysaccharide Biosynthesis Protein SpsA, Chain A"/>
    <property type="match status" value="1"/>
</dbReference>
<dbReference type="PROSITE" id="PS50056">
    <property type="entry name" value="TYR_PHOSPHATASE_2"/>
    <property type="match status" value="1"/>
</dbReference>
<feature type="domain" description="Tyrosine specific protein phosphatases" evidence="4">
    <location>
        <begin position="399"/>
        <end position="456"/>
    </location>
</feature>
<dbReference type="InterPro" id="IPR029044">
    <property type="entry name" value="Nucleotide-diphossugar_trans"/>
</dbReference>